<accession>A0AAW1AJE0</accession>
<dbReference type="Proteomes" id="UP001432146">
    <property type="component" value="Unassembled WGS sequence"/>
</dbReference>
<keyword evidence="3" id="KW-1185">Reference proteome</keyword>
<dbReference type="AlphaFoldDB" id="A0AAW1AJE0"/>
<evidence type="ECO:0000256" key="1">
    <source>
        <dbReference type="SAM" id="MobiDB-lite"/>
    </source>
</evidence>
<sequence>MRKKERSLIARFRCGNEVRGRQHWREEESRRCRICKEEEETLEHVIERCEVTRGDLRVKEVLKGTGEGLEEMKRIQRERRRRNTEEANEQVEGRKAEGAGGIDIGRRRKMTEGETARRHQRKSNNRRQCF</sequence>
<dbReference type="EMBL" id="JAWNGG020000014">
    <property type="protein sequence ID" value="KAK9309218.1"/>
    <property type="molecule type" value="Genomic_DNA"/>
</dbReference>
<name>A0AAW1AJE0_9HYME</name>
<proteinExistence type="predicted"/>
<organism evidence="2 3">
    <name type="scientific">Tetragonisca angustula</name>
    <dbReference type="NCBI Taxonomy" id="166442"/>
    <lineage>
        <taxon>Eukaryota</taxon>
        <taxon>Metazoa</taxon>
        <taxon>Ecdysozoa</taxon>
        <taxon>Arthropoda</taxon>
        <taxon>Hexapoda</taxon>
        <taxon>Insecta</taxon>
        <taxon>Pterygota</taxon>
        <taxon>Neoptera</taxon>
        <taxon>Endopterygota</taxon>
        <taxon>Hymenoptera</taxon>
        <taxon>Apocrita</taxon>
        <taxon>Aculeata</taxon>
        <taxon>Apoidea</taxon>
        <taxon>Anthophila</taxon>
        <taxon>Apidae</taxon>
        <taxon>Tetragonisca</taxon>
    </lineage>
</organism>
<evidence type="ECO:0000313" key="3">
    <source>
        <dbReference type="Proteomes" id="UP001432146"/>
    </source>
</evidence>
<evidence type="ECO:0000313" key="2">
    <source>
        <dbReference type="EMBL" id="KAK9309218.1"/>
    </source>
</evidence>
<feature type="region of interest" description="Disordered" evidence="1">
    <location>
        <begin position="72"/>
        <end position="130"/>
    </location>
</feature>
<comment type="caution">
    <text evidence="2">The sequence shown here is derived from an EMBL/GenBank/DDBJ whole genome shotgun (WGS) entry which is preliminary data.</text>
</comment>
<feature type="compositionally biased region" description="Basic residues" evidence="1">
    <location>
        <begin position="118"/>
        <end position="130"/>
    </location>
</feature>
<protein>
    <submittedName>
        <fullName evidence="2">Uncharacterized protein</fullName>
    </submittedName>
</protein>
<reference evidence="2 3" key="1">
    <citation type="submission" date="2024-05" db="EMBL/GenBank/DDBJ databases">
        <title>The nuclear and mitochondrial genome assemblies of Tetragonisca angustula (Apidae: Meliponini), a tiny yet remarkable pollinator in the Neotropics.</title>
        <authorList>
            <person name="Ferrari R."/>
            <person name="Ricardo P.C."/>
            <person name="Dias F.C."/>
            <person name="Araujo N.S."/>
            <person name="Soares D.O."/>
            <person name="Zhou Q.-S."/>
            <person name="Zhu C.-D."/>
            <person name="Coutinho L."/>
            <person name="Airas M.C."/>
            <person name="Batista T.M."/>
        </authorList>
    </citation>
    <scope>NUCLEOTIDE SEQUENCE [LARGE SCALE GENOMIC DNA]</scope>
    <source>
        <strain evidence="2">ASF017062</strain>
        <tissue evidence="2">Abdomen</tissue>
    </source>
</reference>
<gene>
    <name evidence="2" type="ORF">QLX08_001156</name>
</gene>